<dbReference type="NCBIfam" id="TIGR02937">
    <property type="entry name" value="sigma70-ECF"/>
    <property type="match status" value="1"/>
</dbReference>
<dbReference type="Gene3D" id="1.10.1740.10">
    <property type="match status" value="1"/>
</dbReference>
<dbReference type="InterPro" id="IPR036388">
    <property type="entry name" value="WH-like_DNA-bd_sf"/>
</dbReference>
<sequence length="207" mass="23123">MQLAFGTRRMAASDPPLAAVTDEMAGLISRIAESRDREAFQALFVHYGPRVKGLLLRKGADPDVAEDLMQETMLAVWNKAALYHPARGSVATWIFTIARNLRIDRLRKESSQHFEDIDGMEIGQDSVSHLPASVAQDDQVIAREEGAYVVEALSELPPEQAQILQLAFVDDLSQREIAEQLSLPLGTVKSRMRLAYRKLKLALENRL</sequence>
<reference evidence="7 8" key="1">
    <citation type="journal article" date="2014" name="Genome Announc.">
        <title>Draft Genome Sequence of Lutibaculum baratangense Strain AMV1T, Isolated from a Mud Volcano in Andamans, India.</title>
        <authorList>
            <person name="Singh A."/>
            <person name="Sreenivas A."/>
            <person name="Sathyanarayana Reddy G."/>
            <person name="Pinnaka A.K."/>
            <person name="Shivaji S."/>
        </authorList>
    </citation>
    <scope>NUCLEOTIDE SEQUENCE [LARGE SCALE GENOMIC DNA]</scope>
    <source>
        <strain evidence="7 8">AMV1</strain>
    </source>
</reference>
<evidence type="ECO:0000256" key="1">
    <source>
        <dbReference type="ARBA" id="ARBA00010641"/>
    </source>
</evidence>
<dbReference type="Pfam" id="PF08281">
    <property type="entry name" value="Sigma70_r4_2"/>
    <property type="match status" value="1"/>
</dbReference>
<proteinExistence type="inferred from homology"/>
<evidence type="ECO:0000259" key="6">
    <source>
        <dbReference type="Pfam" id="PF08281"/>
    </source>
</evidence>
<protein>
    <submittedName>
        <fullName evidence="7">RNA polymerase ECF-type sigma factor</fullName>
    </submittedName>
</protein>
<dbReference type="eggNOG" id="COG1595">
    <property type="taxonomic scope" value="Bacteria"/>
</dbReference>
<feature type="domain" description="RNA polymerase sigma factor 70 region 4 type 2" evidence="6">
    <location>
        <begin position="149"/>
        <end position="199"/>
    </location>
</feature>
<dbReference type="PATRIC" id="fig|631454.5.peg.1553"/>
<keyword evidence="4" id="KW-0804">Transcription</keyword>
<comment type="similarity">
    <text evidence="1">Belongs to the sigma-70 factor family. ECF subfamily.</text>
</comment>
<dbReference type="GO" id="GO:0016987">
    <property type="term" value="F:sigma factor activity"/>
    <property type="evidence" value="ECO:0007669"/>
    <property type="project" value="UniProtKB-KW"/>
</dbReference>
<dbReference type="InterPro" id="IPR013324">
    <property type="entry name" value="RNA_pol_sigma_r3/r4-like"/>
</dbReference>
<keyword evidence="3" id="KW-0731">Sigma factor</keyword>
<accession>V4RK82</accession>
<dbReference type="GO" id="GO:0006352">
    <property type="term" value="P:DNA-templated transcription initiation"/>
    <property type="evidence" value="ECO:0007669"/>
    <property type="project" value="InterPro"/>
</dbReference>
<dbReference type="SUPFAM" id="SSF88659">
    <property type="entry name" value="Sigma3 and sigma4 domains of RNA polymerase sigma factors"/>
    <property type="match status" value="1"/>
</dbReference>
<organism evidence="7 8">
    <name type="scientific">Lutibaculum baratangense AMV1</name>
    <dbReference type="NCBI Taxonomy" id="631454"/>
    <lineage>
        <taxon>Bacteria</taxon>
        <taxon>Pseudomonadati</taxon>
        <taxon>Pseudomonadota</taxon>
        <taxon>Alphaproteobacteria</taxon>
        <taxon>Hyphomicrobiales</taxon>
        <taxon>Tepidamorphaceae</taxon>
        <taxon>Lutibaculum</taxon>
    </lineage>
</organism>
<evidence type="ECO:0000313" key="8">
    <source>
        <dbReference type="Proteomes" id="UP000017819"/>
    </source>
</evidence>
<gene>
    <name evidence="7" type="ORF">N177_1572</name>
</gene>
<evidence type="ECO:0000313" key="7">
    <source>
        <dbReference type="EMBL" id="ESR25739.1"/>
    </source>
</evidence>
<dbReference type="EMBL" id="AWXZ01000018">
    <property type="protein sequence ID" value="ESR25739.1"/>
    <property type="molecule type" value="Genomic_DNA"/>
</dbReference>
<feature type="domain" description="RNA polymerase sigma-70 region 2" evidence="5">
    <location>
        <begin position="43"/>
        <end position="110"/>
    </location>
</feature>
<dbReference type="Proteomes" id="UP000017819">
    <property type="component" value="Unassembled WGS sequence"/>
</dbReference>
<dbReference type="AlphaFoldDB" id="V4RK82"/>
<dbReference type="PANTHER" id="PTHR43133">
    <property type="entry name" value="RNA POLYMERASE ECF-TYPE SIGMA FACTO"/>
    <property type="match status" value="1"/>
</dbReference>
<dbReference type="GO" id="GO:0003677">
    <property type="term" value="F:DNA binding"/>
    <property type="evidence" value="ECO:0007669"/>
    <property type="project" value="InterPro"/>
</dbReference>
<name>V4RK82_9HYPH</name>
<dbReference type="Gene3D" id="1.10.10.10">
    <property type="entry name" value="Winged helix-like DNA-binding domain superfamily/Winged helix DNA-binding domain"/>
    <property type="match status" value="1"/>
</dbReference>
<dbReference type="STRING" id="631454.N177_1572"/>
<keyword evidence="2" id="KW-0805">Transcription regulation</keyword>
<evidence type="ECO:0000256" key="2">
    <source>
        <dbReference type="ARBA" id="ARBA00023015"/>
    </source>
</evidence>
<dbReference type="InterPro" id="IPR014284">
    <property type="entry name" value="RNA_pol_sigma-70_dom"/>
</dbReference>
<keyword evidence="8" id="KW-1185">Reference proteome</keyword>
<dbReference type="InterPro" id="IPR013325">
    <property type="entry name" value="RNA_pol_sigma_r2"/>
</dbReference>
<dbReference type="InterPro" id="IPR013249">
    <property type="entry name" value="RNA_pol_sigma70_r4_t2"/>
</dbReference>
<dbReference type="CDD" id="cd06171">
    <property type="entry name" value="Sigma70_r4"/>
    <property type="match status" value="1"/>
</dbReference>
<evidence type="ECO:0000256" key="4">
    <source>
        <dbReference type="ARBA" id="ARBA00023163"/>
    </source>
</evidence>
<dbReference type="InterPro" id="IPR039425">
    <property type="entry name" value="RNA_pol_sigma-70-like"/>
</dbReference>
<dbReference type="Pfam" id="PF04542">
    <property type="entry name" value="Sigma70_r2"/>
    <property type="match status" value="1"/>
</dbReference>
<dbReference type="SUPFAM" id="SSF88946">
    <property type="entry name" value="Sigma2 domain of RNA polymerase sigma factors"/>
    <property type="match status" value="1"/>
</dbReference>
<comment type="caution">
    <text evidence="7">The sequence shown here is derived from an EMBL/GenBank/DDBJ whole genome shotgun (WGS) entry which is preliminary data.</text>
</comment>
<evidence type="ECO:0000259" key="5">
    <source>
        <dbReference type="Pfam" id="PF04542"/>
    </source>
</evidence>
<evidence type="ECO:0000256" key="3">
    <source>
        <dbReference type="ARBA" id="ARBA00023082"/>
    </source>
</evidence>
<dbReference type="PANTHER" id="PTHR43133:SF62">
    <property type="entry name" value="RNA POLYMERASE SIGMA FACTOR SIGZ"/>
    <property type="match status" value="1"/>
</dbReference>
<dbReference type="InterPro" id="IPR007627">
    <property type="entry name" value="RNA_pol_sigma70_r2"/>
</dbReference>